<dbReference type="HOGENOM" id="CLU_044614_3_2_1"/>
<feature type="transmembrane region" description="Helical" evidence="2">
    <location>
        <begin position="6"/>
        <end position="25"/>
    </location>
</feature>
<feature type="region of interest" description="Disordered" evidence="1">
    <location>
        <begin position="311"/>
        <end position="345"/>
    </location>
</feature>
<dbReference type="OrthoDB" id="2751465at2759"/>
<feature type="transmembrane region" description="Helical" evidence="2">
    <location>
        <begin position="207"/>
        <end position="228"/>
    </location>
</feature>
<evidence type="ECO:0000256" key="2">
    <source>
        <dbReference type="SAM" id="Phobius"/>
    </source>
</evidence>
<organism evidence="3 4">
    <name type="scientific">Collybiopsis luxurians FD-317 M1</name>
    <dbReference type="NCBI Taxonomy" id="944289"/>
    <lineage>
        <taxon>Eukaryota</taxon>
        <taxon>Fungi</taxon>
        <taxon>Dikarya</taxon>
        <taxon>Basidiomycota</taxon>
        <taxon>Agaricomycotina</taxon>
        <taxon>Agaricomycetes</taxon>
        <taxon>Agaricomycetidae</taxon>
        <taxon>Agaricales</taxon>
        <taxon>Marasmiineae</taxon>
        <taxon>Omphalotaceae</taxon>
        <taxon>Collybiopsis</taxon>
        <taxon>Collybiopsis luxurians</taxon>
    </lineage>
</organism>
<dbReference type="EMBL" id="KN834810">
    <property type="protein sequence ID" value="KIK54989.1"/>
    <property type="molecule type" value="Genomic_DNA"/>
</dbReference>
<protein>
    <submittedName>
        <fullName evidence="3">Uncharacterized protein</fullName>
    </submittedName>
</protein>
<feature type="compositionally biased region" description="Polar residues" evidence="1">
    <location>
        <begin position="335"/>
        <end position="345"/>
    </location>
</feature>
<feature type="region of interest" description="Disordered" evidence="1">
    <location>
        <begin position="269"/>
        <end position="295"/>
    </location>
</feature>
<evidence type="ECO:0000313" key="4">
    <source>
        <dbReference type="Proteomes" id="UP000053593"/>
    </source>
</evidence>
<evidence type="ECO:0000313" key="3">
    <source>
        <dbReference type="EMBL" id="KIK54989.1"/>
    </source>
</evidence>
<dbReference type="Proteomes" id="UP000053593">
    <property type="component" value="Unassembled WGS sequence"/>
</dbReference>
<proteinExistence type="predicted"/>
<gene>
    <name evidence="3" type="ORF">GYMLUDRAFT_62795</name>
</gene>
<evidence type="ECO:0000256" key="1">
    <source>
        <dbReference type="SAM" id="MobiDB-lite"/>
    </source>
</evidence>
<feature type="transmembrane region" description="Helical" evidence="2">
    <location>
        <begin position="88"/>
        <end position="109"/>
    </location>
</feature>
<feature type="transmembrane region" description="Helical" evidence="2">
    <location>
        <begin position="121"/>
        <end position="145"/>
    </location>
</feature>
<feature type="compositionally biased region" description="Polar residues" evidence="1">
    <location>
        <begin position="270"/>
        <end position="282"/>
    </location>
</feature>
<keyword evidence="2" id="KW-0472">Membrane</keyword>
<keyword evidence="2" id="KW-0812">Transmembrane</keyword>
<accession>A0A0D0BYS0</accession>
<feature type="compositionally biased region" description="Basic and acidic residues" evidence="1">
    <location>
        <begin position="324"/>
        <end position="334"/>
    </location>
</feature>
<sequence>MSVFSYSSNLIATSISTFFFGVYAVQAIRCSEIIWRKSRSKEKRQWYLIFTHVVLIIVVTMRSITALYTTIQPALDGLYIQYLPWNPISVLVDSLWTVAVLVSDSFLTYRTYIVWGRKVSVVVISCALVITNFVTAVLSVVALGSEERALSNIVKYIDTTEARTRLFATVSASLNVLNTALISFRIWRVRRQTASMRIGSSDTIKSLLSILIESAAVYTAVCIAQIICLVRQEWLLVVFTDVQTTIIGIVFSSIIINVAQGTAFGDGGSAEQNNMTTTSGGSRFTWPRPRKTRHPSSIMVPVDVEINMETVVDRGSDLPGDSEGDTKRNTEDKYSSSIGLPQESV</sequence>
<name>A0A0D0BYS0_9AGAR</name>
<dbReference type="AlphaFoldDB" id="A0A0D0BYS0"/>
<feature type="transmembrane region" description="Helical" evidence="2">
    <location>
        <begin position="234"/>
        <end position="256"/>
    </location>
</feature>
<feature type="transmembrane region" description="Helical" evidence="2">
    <location>
        <begin position="165"/>
        <end position="187"/>
    </location>
</feature>
<keyword evidence="2" id="KW-1133">Transmembrane helix</keyword>
<feature type="transmembrane region" description="Helical" evidence="2">
    <location>
        <begin position="46"/>
        <end position="68"/>
    </location>
</feature>
<keyword evidence="4" id="KW-1185">Reference proteome</keyword>
<reference evidence="3 4" key="1">
    <citation type="submission" date="2014-04" db="EMBL/GenBank/DDBJ databases">
        <title>Evolutionary Origins and Diversification of the Mycorrhizal Mutualists.</title>
        <authorList>
            <consortium name="DOE Joint Genome Institute"/>
            <consortium name="Mycorrhizal Genomics Consortium"/>
            <person name="Kohler A."/>
            <person name="Kuo A."/>
            <person name="Nagy L.G."/>
            <person name="Floudas D."/>
            <person name="Copeland A."/>
            <person name="Barry K.W."/>
            <person name="Cichocki N."/>
            <person name="Veneault-Fourrey C."/>
            <person name="LaButti K."/>
            <person name="Lindquist E.A."/>
            <person name="Lipzen A."/>
            <person name="Lundell T."/>
            <person name="Morin E."/>
            <person name="Murat C."/>
            <person name="Riley R."/>
            <person name="Ohm R."/>
            <person name="Sun H."/>
            <person name="Tunlid A."/>
            <person name="Henrissat B."/>
            <person name="Grigoriev I.V."/>
            <person name="Hibbett D.S."/>
            <person name="Martin F."/>
        </authorList>
    </citation>
    <scope>NUCLEOTIDE SEQUENCE [LARGE SCALE GENOMIC DNA]</scope>
    <source>
        <strain evidence="3 4">FD-317 M1</strain>
    </source>
</reference>